<organism evidence="11 12">
    <name type="scientific">Candidatus Curtissbacteria bacterium GW2011_GWA1_40_24</name>
    <dbReference type="NCBI Taxonomy" id="1618406"/>
    <lineage>
        <taxon>Bacteria</taxon>
        <taxon>Candidatus Curtissiibacteriota</taxon>
    </lineage>
</organism>
<proteinExistence type="predicted"/>
<evidence type="ECO:0000256" key="3">
    <source>
        <dbReference type="ARBA" id="ARBA00022598"/>
    </source>
</evidence>
<dbReference type="CDD" id="cd00861">
    <property type="entry name" value="ProRS_anticodon_short"/>
    <property type="match status" value="1"/>
</dbReference>
<sequence>MRQSDLFVKTKREAPKDEEAINAKFLIRAGFVDKLMAGVYIFLPFGLRVFKNIENIIRKEMEDLGGQEILMPTLQPKANWEKTGRWETYDSLFKFASFYSKNDYALGPTHEEIISPLLKKFISSYKDLPKYVFQIQNKFRDEPRAKSGLLRGREFFMKDLYSFHKNEADLEKYYEKAKKSYHKIFKVMSLDKLTYLTFASGGSFSKYSHEFQTLTSAGEDTVYVCDECKIAVNKEIIKEQKVCPLCGNKSLREEKAVEVGNIFKLKTKFSQPFDLRYKDEKGKEQEVIMGCYGIGLNRLIGTIVEIFHDEKGIIWPESVAPFQAHLLSVRCQASNVKRFADKIYDNLQKAGIEVLYDDREVSAGEKFSDADLIGIPYRLVISEKTGDKIEIKKRNEERAKLISEKELLKLLR</sequence>
<dbReference type="PROSITE" id="PS50862">
    <property type="entry name" value="AA_TRNA_LIGASE_II"/>
    <property type="match status" value="1"/>
</dbReference>
<dbReference type="InterPro" id="IPR044140">
    <property type="entry name" value="ProRS_anticodon_short"/>
</dbReference>
<dbReference type="PATRIC" id="fig|1618406.3.peg.72"/>
<evidence type="ECO:0000256" key="7">
    <source>
        <dbReference type="ARBA" id="ARBA00023146"/>
    </source>
</evidence>
<dbReference type="EMBL" id="LBYQ01000001">
    <property type="protein sequence ID" value="KKR55728.1"/>
    <property type="molecule type" value="Genomic_DNA"/>
</dbReference>
<accession>A0A0G0RT79</accession>
<evidence type="ECO:0000256" key="6">
    <source>
        <dbReference type="ARBA" id="ARBA00022917"/>
    </source>
</evidence>
<dbReference type="GO" id="GO:0004827">
    <property type="term" value="F:proline-tRNA ligase activity"/>
    <property type="evidence" value="ECO:0007669"/>
    <property type="project" value="UniProtKB-EC"/>
</dbReference>
<dbReference type="InterPro" id="IPR050062">
    <property type="entry name" value="Pro-tRNA_synthetase"/>
</dbReference>
<dbReference type="InterPro" id="IPR006195">
    <property type="entry name" value="aa-tRNA-synth_II"/>
</dbReference>
<evidence type="ECO:0000259" key="10">
    <source>
        <dbReference type="PROSITE" id="PS50862"/>
    </source>
</evidence>
<evidence type="ECO:0000313" key="11">
    <source>
        <dbReference type="EMBL" id="KKR55728.1"/>
    </source>
</evidence>
<comment type="catalytic activity">
    <reaction evidence="9">
        <text>tRNA(Pro) + L-proline + ATP = L-prolyl-tRNA(Pro) + AMP + diphosphate</text>
        <dbReference type="Rhea" id="RHEA:14305"/>
        <dbReference type="Rhea" id="RHEA-COMP:9700"/>
        <dbReference type="Rhea" id="RHEA-COMP:9702"/>
        <dbReference type="ChEBI" id="CHEBI:30616"/>
        <dbReference type="ChEBI" id="CHEBI:33019"/>
        <dbReference type="ChEBI" id="CHEBI:60039"/>
        <dbReference type="ChEBI" id="CHEBI:78442"/>
        <dbReference type="ChEBI" id="CHEBI:78532"/>
        <dbReference type="ChEBI" id="CHEBI:456215"/>
        <dbReference type="EC" id="6.1.1.15"/>
    </reaction>
</comment>
<keyword evidence="4" id="KW-0547">Nucleotide-binding</keyword>
<dbReference type="PANTHER" id="PTHR42753:SF2">
    <property type="entry name" value="PROLINE--TRNA LIGASE"/>
    <property type="match status" value="1"/>
</dbReference>
<dbReference type="SUPFAM" id="SSF52954">
    <property type="entry name" value="Class II aaRS ABD-related"/>
    <property type="match status" value="1"/>
</dbReference>
<dbReference type="GO" id="GO:0005524">
    <property type="term" value="F:ATP binding"/>
    <property type="evidence" value="ECO:0007669"/>
    <property type="project" value="UniProtKB-KW"/>
</dbReference>
<dbReference type="SUPFAM" id="SSF55681">
    <property type="entry name" value="Class II aaRS and biotin synthetases"/>
    <property type="match status" value="1"/>
</dbReference>
<reference evidence="11 12" key="1">
    <citation type="journal article" date="2015" name="Nature">
        <title>rRNA introns, odd ribosomes, and small enigmatic genomes across a large radiation of phyla.</title>
        <authorList>
            <person name="Brown C.T."/>
            <person name="Hug L.A."/>
            <person name="Thomas B.C."/>
            <person name="Sharon I."/>
            <person name="Castelle C.J."/>
            <person name="Singh A."/>
            <person name="Wilkins M.J."/>
            <person name="Williams K.H."/>
            <person name="Banfield J.F."/>
        </authorList>
    </citation>
    <scope>NUCLEOTIDE SEQUENCE [LARGE SCALE GENOMIC DNA]</scope>
</reference>
<dbReference type="Pfam" id="PF00587">
    <property type="entry name" value="tRNA-synt_2b"/>
    <property type="match status" value="1"/>
</dbReference>
<dbReference type="Gene3D" id="3.30.930.10">
    <property type="entry name" value="Bira Bifunctional Protein, Domain 2"/>
    <property type="match status" value="1"/>
</dbReference>
<evidence type="ECO:0000256" key="1">
    <source>
        <dbReference type="ARBA" id="ARBA00012831"/>
    </source>
</evidence>
<dbReference type="PRINTS" id="PR01046">
    <property type="entry name" value="TRNASYNTHPRO"/>
</dbReference>
<dbReference type="Proteomes" id="UP000034489">
    <property type="component" value="Unassembled WGS sequence"/>
</dbReference>
<dbReference type="Gene3D" id="3.40.50.800">
    <property type="entry name" value="Anticodon-binding domain"/>
    <property type="match status" value="1"/>
</dbReference>
<keyword evidence="5" id="KW-0067">ATP-binding</keyword>
<dbReference type="InterPro" id="IPR004154">
    <property type="entry name" value="Anticodon-bd"/>
</dbReference>
<dbReference type="EC" id="6.1.1.15" evidence="1"/>
<protein>
    <recommendedName>
        <fullName evidence="2">Proline--tRNA ligase</fullName>
        <ecNumber evidence="1">6.1.1.15</ecNumber>
    </recommendedName>
    <alternativeName>
        <fullName evidence="8">Prolyl-tRNA synthetase</fullName>
    </alternativeName>
</protein>
<feature type="domain" description="Aminoacyl-transfer RNA synthetases class-II family profile" evidence="10">
    <location>
        <begin position="46"/>
        <end position="316"/>
    </location>
</feature>
<keyword evidence="7 11" id="KW-0030">Aminoacyl-tRNA synthetase</keyword>
<evidence type="ECO:0000256" key="9">
    <source>
        <dbReference type="ARBA" id="ARBA00047671"/>
    </source>
</evidence>
<evidence type="ECO:0000256" key="4">
    <source>
        <dbReference type="ARBA" id="ARBA00022741"/>
    </source>
</evidence>
<dbReference type="GO" id="GO:0006433">
    <property type="term" value="P:prolyl-tRNA aminoacylation"/>
    <property type="evidence" value="ECO:0007669"/>
    <property type="project" value="InterPro"/>
</dbReference>
<name>A0A0G0RT79_9BACT</name>
<dbReference type="InterPro" id="IPR036621">
    <property type="entry name" value="Anticodon-bd_dom_sf"/>
</dbReference>
<evidence type="ECO:0000313" key="12">
    <source>
        <dbReference type="Proteomes" id="UP000034489"/>
    </source>
</evidence>
<evidence type="ECO:0000256" key="8">
    <source>
        <dbReference type="ARBA" id="ARBA00029731"/>
    </source>
</evidence>
<keyword evidence="3" id="KW-0436">Ligase</keyword>
<dbReference type="PANTHER" id="PTHR42753">
    <property type="entry name" value="MITOCHONDRIAL RIBOSOME PROTEIN L39/PROLYL-TRNA LIGASE FAMILY MEMBER"/>
    <property type="match status" value="1"/>
</dbReference>
<gene>
    <name evidence="11" type="ORF">UT92_C0001G0071</name>
</gene>
<dbReference type="InterPro" id="IPR045864">
    <property type="entry name" value="aa-tRNA-synth_II/BPL/LPL"/>
</dbReference>
<evidence type="ECO:0000256" key="2">
    <source>
        <dbReference type="ARBA" id="ARBA00019110"/>
    </source>
</evidence>
<dbReference type="GO" id="GO:0005829">
    <property type="term" value="C:cytosol"/>
    <property type="evidence" value="ECO:0007669"/>
    <property type="project" value="TreeGrafter"/>
</dbReference>
<dbReference type="Pfam" id="PF03129">
    <property type="entry name" value="HGTP_anticodon"/>
    <property type="match status" value="1"/>
</dbReference>
<dbReference type="AlphaFoldDB" id="A0A0G0RT79"/>
<evidence type="ECO:0000256" key="5">
    <source>
        <dbReference type="ARBA" id="ARBA00022840"/>
    </source>
</evidence>
<comment type="caution">
    <text evidence="11">The sequence shown here is derived from an EMBL/GenBank/DDBJ whole genome shotgun (WGS) entry which is preliminary data.</text>
</comment>
<dbReference type="InterPro" id="IPR002316">
    <property type="entry name" value="Pro-tRNA-ligase_IIa"/>
</dbReference>
<keyword evidence="6" id="KW-0648">Protein biosynthesis</keyword>
<dbReference type="InterPro" id="IPR002314">
    <property type="entry name" value="aa-tRNA-synt_IIb"/>
</dbReference>